<dbReference type="AlphaFoldDB" id="A0A8S1ESQ9"/>
<keyword evidence="1" id="KW-0732">Signal</keyword>
<name>A0A8S1ESQ9_9PELO</name>
<protein>
    <submittedName>
        <fullName evidence="2">Uncharacterized protein</fullName>
    </submittedName>
</protein>
<sequence length="97" mass="10189">MRLFIVIFCVIAAVFSRPGGYGRPYGVGDMGPPMDFQQGGFPSQQFSSGGYGAPIGGGGYAGGAYFPFDVHFNLKTVFAPSLKTAPFLISALSPPYP</sequence>
<organism evidence="2 3">
    <name type="scientific">Caenorhabditis bovis</name>
    <dbReference type="NCBI Taxonomy" id="2654633"/>
    <lineage>
        <taxon>Eukaryota</taxon>
        <taxon>Metazoa</taxon>
        <taxon>Ecdysozoa</taxon>
        <taxon>Nematoda</taxon>
        <taxon>Chromadorea</taxon>
        <taxon>Rhabditida</taxon>
        <taxon>Rhabditina</taxon>
        <taxon>Rhabditomorpha</taxon>
        <taxon>Rhabditoidea</taxon>
        <taxon>Rhabditidae</taxon>
        <taxon>Peloderinae</taxon>
        <taxon>Caenorhabditis</taxon>
    </lineage>
</organism>
<evidence type="ECO:0000256" key="1">
    <source>
        <dbReference type="SAM" id="SignalP"/>
    </source>
</evidence>
<reference evidence="2 3" key="1">
    <citation type="submission" date="2020-04" db="EMBL/GenBank/DDBJ databases">
        <authorList>
            <person name="Laetsch R D."/>
            <person name="Stevens L."/>
            <person name="Kumar S."/>
            <person name="Blaxter L. M."/>
        </authorList>
    </citation>
    <scope>NUCLEOTIDE SEQUENCE [LARGE SCALE GENOMIC DNA]</scope>
</reference>
<dbReference type="EMBL" id="CADEPM010000002">
    <property type="protein sequence ID" value="CAB3400941.1"/>
    <property type="molecule type" value="Genomic_DNA"/>
</dbReference>
<comment type="caution">
    <text evidence="2">The sequence shown here is derived from an EMBL/GenBank/DDBJ whole genome shotgun (WGS) entry which is preliminary data.</text>
</comment>
<keyword evidence="3" id="KW-1185">Reference proteome</keyword>
<dbReference type="Proteomes" id="UP000494206">
    <property type="component" value="Unassembled WGS sequence"/>
</dbReference>
<evidence type="ECO:0000313" key="2">
    <source>
        <dbReference type="EMBL" id="CAB3400941.1"/>
    </source>
</evidence>
<feature type="signal peptide" evidence="1">
    <location>
        <begin position="1"/>
        <end position="16"/>
    </location>
</feature>
<gene>
    <name evidence="2" type="ORF">CBOVIS_LOCUS3764</name>
</gene>
<evidence type="ECO:0000313" key="3">
    <source>
        <dbReference type="Proteomes" id="UP000494206"/>
    </source>
</evidence>
<accession>A0A8S1ESQ9</accession>
<feature type="chain" id="PRO_5035755996" evidence="1">
    <location>
        <begin position="17"/>
        <end position="97"/>
    </location>
</feature>
<proteinExistence type="predicted"/>